<dbReference type="PROSITE" id="PS50045">
    <property type="entry name" value="SIGMA54_INTERACT_4"/>
    <property type="match status" value="1"/>
</dbReference>
<dbReference type="InterPro" id="IPR025943">
    <property type="entry name" value="Sigma_54_int_dom_ATP-bd_2"/>
</dbReference>
<gene>
    <name evidence="8" type="ORF">OL599_11990</name>
</gene>
<dbReference type="InterPro" id="IPR002078">
    <property type="entry name" value="Sigma_54_int"/>
</dbReference>
<keyword evidence="1" id="KW-0547">Nucleotide-binding</keyword>
<keyword evidence="2" id="KW-0067">ATP-binding</keyword>
<feature type="domain" description="Sigma-54 factor interaction" evidence="7">
    <location>
        <begin position="133"/>
        <end position="361"/>
    </location>
</feature>
<dbReference type="Gene3D" id="3.40.50.300">
    <property type="entry name" value="P-loop containing nucleotide triphosphate hydrolases"/>
    <property type="match status" value="1"/>
</dbReference>
<evidence type="ECO:0000256" key="4">
    <source>
        <dbReference type="ARBA" id="ARBA00023015"/>
    </source>
</evidence>
<name>A0AA42CDU6_9PROT</name>
<evidence type="ECO:0000256" key="5">
    <source>
        <dbReference type="ARBA" id="ARBA00023159"/>
    </source>
</evidence>
<dbReference type="Pfam" id="PF02954">
    <property type="entry name" value="HTH_8"/>
    <property type="match status" value="1"/>
</dbReference>
<dbReference type="Gene3D" id="1.10.10.60">
    <property type="entry name" value="Homeodomain-like"/>
    <property type="match status" value="1"/>
</dbReference>
<dbReference type="FunFam" id="3.40.50.300:FF:000006">
    <property type="entry name" value="DNA-binding transcriptional regulator NtrC"/>
    <property type="match status" value="1"/>
</dbReference>
<dbReference type="PROSITE" id="PS00676">
    <property type="entry name" value="SIGMA54_INTERACT_2"/>
    <property type="match status" value="1"/>
</dbReference>
<comment type="caution">
    <text evidence="8">The sequence shown here is derived from an EMBL/GenBank/DDBJ whole genome shotgun (WGS) entry which is preliminary data.</text>
</comment>
<dbReference type="Proteomes" id="UP001165679">
    <property type="component" value="Unassembled WGS sequence"/>
</dbReference>
<keyword evidence="9" id="KW-1185">Reference proteome</keyword>
<dbReference type="SMART" id="SM00382">
    <property type="entry name" value="AAA"/>
    <property type="match status" value="1"/>
</dbReference>
<keyword evidence="6" id="KW-0804">Transcription</keyword>
<dbReference type="InterPro" id="IPR002197">
    <property type="entry name" value="HTH_Fis"/>
</dbReference>
<dbReference type="InterPro" id="IPR058031">
    <property type="entry name" value="AAA_lid_NorR"/>
</dbReference>
<evidence type="ECO:0000313" key="9">
    <source>
        <dbReference type="Proteomes" id="UP001165679"/>
    </source>
</evidence>
<evidence type="ECO:0000259" key="7">
    <source>
        <dbReference type="PROSITE" id="PS50045"/>
    </source>
</evidence>
<dbReference type="CDD" id="cd00009">
    <property type="entry name" value="AAA"/>
    <property type="match status" value="1"/>
</dbReference>
<evidence type="ECO:0000256" key="3">
    <source>
        <dbReference type="ARBA" id="ARBA00023012"/>
    </source>
</evidence>
<reference evidence="8" key="2">
    <citation type="submission" date="2022-10" db="EMBL/GenBank/DDBJ databases">
        <authorList>
            <person name="Trinh H.N."/>
        </authorList>
    </citation>
    <scope>NUCLEOTIDE SEQUENCE</scope>
    <source>
        <strain evidence="8">RN2-1</strain>
    </source>
</reference>
<protein>
    <submittedName>
        <fullName evidence="8">Sigma-54 dependent transcriptional regulator</fullName>
    </submittedName>
</protein>
<dbReference type="SUPFAM" id="SSF46689">
    <property type="entry name" value="Homeodomain-like"/>
    <property type="match status" value="1"/>
</dbReference>
<dbReference type="GO" id="GO:0043565">
    <property type="term" value="F:sequence-specific DNA binding"/>
    <property type="evidence" value="ECO:0007669"/>
    <property type="project" value="InterPro"/>
</dbReference>
<accession>A0AA42CDU6</accession>
<dbReference type="GO" id="GO:0006355">
    <property type="term" value="P:regulation of DNA-templated transcription"/>
    <property type="evidence" value="ECO:0007669"/>
    <property type="project" value="InterPro"/>
</dbReference>
<evidence type="ECO:0000256" key="6">
    <source>
        <dbReference type="ARBA" id="ARBA00023163"/>
    </source>
</evidence>
<proteinExistence type="predicted"/>
<evidence type="ECO:0000256" key="2">
    <source>
        <dbReference type="ARBA" id="ARBA00022840"/>
    </source>
</evidence>
<dbReference type="InterPro" id="IPR027417">
    <property type="entry name" value="P-loop_NTPase"/>
</dbReference>
<dbReference type="GO" id="GO:0000160">
    <property type="term" value="P:phosphorelay signal transduction system"/>
    <property type="evidence" value="ECO:0007669"/>
    <property type="project" value="UniProtKB-KW"/>
</dbReference>
<dbReference type="PANTHER" id="PTHR32071">
    <property type="entry name" value="TRANSCRIPTIONAL REGULATORY PROTEIN"/>
    <property type="match status" value="1"/>
</dbReference>
<dbReference type="AlphaFoldDB" id="A0AA42CDU6"/>
<keyword evidence="3" id="KW-0902">Two-component regulatory system</keyword>
<dbReference type="RefSeq" id="WP_264713988.1">
    <property type="nucleotide sequence ID" value="NZ_JAPDNT010000007.1"/>
</dbReference>
<reference evidence="8" key="1">
    <citation type="submission" date="2022-09" db="EMBL/GenBank/DDBJ databases">
        <title>Rhodovastum sp. nov. RN2-1 isolated from soil in Seongnam, South Korea.</title>
        <authorList>
            <person name="Le N.T."/>
        </authorList>
    </citation>
    <scope>NUCLEOTIDE SEQUENCE</scope>
    <source>
        <strain evidence="8">RN2-1</strain>
    </source>
</reference>
<dbReference type="GO" id="GO:0005524">
    <property type="term" value="F:ATP binding"/>
    <property type="evidence" value="ECO:0007669"/>
    <property type="project" value="UniProtKB-KW"/>
</dbReference>
<dbReference type="Gene3D" id="1.10.8.60">
    <property type="match status" value="1"/>
</dbReference>
<evidence type="ECO:0000313" key="8">
    <source>
        <dbReference type="EMBL" id="MCW3475293.1"/>
    </source>
</evidence>
<dbReference type="SUPFAM" id="SSF52540">
    <property type="entry name" value="P-loop containing nucleoside triphosphate hydrolases"/>
    <property type="match status" value="1"/>
</dbReference>
<dbReference type="Pfam" id="PF00158">
    <property type="entry name" value="Sigma54_activat"/>
    <property type="match status" value="1"/>
</dbReference>
<sequence length="444" mass="48193">MADTHQHATAPPVVLFGGGSPNTEQHLRGAIQRLGYNLAAERPAGEPDTARKCIGVLLTDGDGGAIRRWLHALDRRQLRVLVVVPQGLRVDCDLFGPYDEVIFAPFSSDELDLRLRRLAAAMPRVPAPAGDGLVGQAPWFVDALRTLRKLSSCDLTVLIEGETGTGKELAARALHDLSARRSGAFVPVNCAALPDGMLENELFGHRAGAFTDARMAAGGLVEQADGGTLFLDEIDALSPHAQAVLLRFLQSKEYRRLGGDVLRHADARVVAAANTSLAELTAARRFRADLYFRLDVGRVVMPPLRERPGDAMRLAIHFLDRINATGPRRLRFAPDTLAWIEAQPWPGNVRELQSFVERQAVLAEHDIIAPPATRGPAAAAESLRQVKAAALQAAEAGYLQRVMRDVGGNVSAAARLAGTERRTFGRLLKKHGLDRRSFQDERGA</sequence>
<dbReference type="InterPro" id="IPR009057">
    <property type="entry name" value="Homeodomain-like_sf"/>
</dbReference>
<keyword evidence="4" id="KW-0805">Transcription regulation</keyword>
<dbReference type="Pfam" id="PF25601">
    <property type="entry name" value="AAA_lid_14"/>
    <property type="match status" value="1"/>
</dbReference>
<evidence type="ECO:0000256" key="1">
    <source>
        <dbReference type="ARBA" id="ARBA00022741"/>
    </source>
</evidence>
<dbReference type="PRINTS" id="PR01590">
    <property type="entry name" value="HTHFIS"/>
</dbReference>
<keyword evidence="5" id="KW-0010">Activator</keyword>
<dbReference type="InterPro" id="IPR003593">
    <property type="entry name" value="AAA+_ATPase"/>
</dbReference>
<dbReference type="EMBL" id="JAPDNT010000007">
    <property type="protein sequence ID" value="MCW3475293.1"/>
    <property type="molecule type" value="Genomic_DNA"/>
</dbReference>
<organism evidence="8 9">
    <name type="scientific">Limobrevibacterium gyesilva</name>
    <dbReference type="NCBI Taxonomy" id="2991712"/>
    <lineage>
        <taxon>Bacteria</taxon>
        <taxon>Pseudomonadati</taxon>
        <taxon>Pseudomonadota</taxon>
        <taxon>Alphaproteobacteria</taxon>
        <taxon>Acetobacterales</taxon>
        <taxon>Acetobacteraceae</taxon>
        <taxon>Limobrevibacterium</taxon>
    </lineage>
</organism>